<feature type="compositionally biased region" description="Basic and acidic residues" evidence="1">
    <location>
        <begin position="224"/>
        <end position="245"/>
    </location>
</feature>
<feature type="compositionally biased region" description="Gly residues" evidence="1">
    <location>
        <begin position="29"/>
        <end position="42"/>
    </location>
</feature>
<evidence type="ECO:0000313" key="2">
    <source>
        <dbReference type="EMBL" id="CAA9573575.1"/>
    </source>
</evidence>
<feature type="non-terminal residue" evidence="2">
    <location>
        <position position="1"/>
    </location>
</feature>
<proteinExistence type="predicted"/>
<feature type="compositionally biased region" description="Basic residues" evidence="1">
    <location>
        <begin position="74"/>
        <end position="95"/>
    </location>
</feature>
<dbReference type="AlphaFoldDB" id="A0A6J4VAE2"/>
<feature type="region of interest" description="Disordered" evidence="1">
    <location>
        <begin position="181"/>
        <end position="245"/>
    </location>
</feature>
<reference evidence="2" key="1">
    <citation type="submission" date="2020-02" db="EMBL/GenBank/DDBJ databases">
        <authorList>
            <person name="Meier V. D."/>
        </authorList>
    </citation>
    <scope>NUCLEOTIDE SEQUENCE</scope>
    <source>
        <strain evidence="2">AVDCRST_MAG59</strain>
    </source>
</reference>
<feature type="compositionally biased region" description="Basic and acidic residues" evidence="1">
    <location>
        <begin position="274"/>
        <end position="284"/>
    </location>
</feature>
<feature type="compositionally biased region" description="Basic and acidic residues" evidence="1">
    <location>
        <begin position="187"/>
        <end position="207"/>
    </location>
</feature>
<gene>
    <name evidence="2" type="ORF">AVDCRST_MAG59-3840</name>
</gene>
<feature type="region of interest" description="Disordered" evidence="1">
    <location>
        <begin position="145"/>
        <end position="168"/>
    </location>
</feature>
<feature type="region of interest" description="Disordered" evidence="1">
    <location>
        <begin position="274"/>
        <end position="293"/>
    </location>
</feature>
<feature type="non-terminal residue" evidence="2">
    <location>
        <position position="293"/>
    </location>
</feature>
<sequence>GSASVCAAHRGCGGRPLRRGDGRWPRRAGAGGGGPRRAGAAGGDSDDHRRGVSAHPADCRRRLDPRHAGESARGGRHRRRHHAVAARRDHRGPLGRRRDTDRGAAGLGLRVDLRRRALGAGRDVGPGGRALDGGRLGGLQPGAVGAIGADGERGRRHAARAADRERRRRCDDAGIRFRRSGGAACRRAPDLEGDERRQATAPHDRRPAAGGNDPGAVPGGAGGDDERTAADGRERAGGTVDRRRLLDAVNRAVALPGARPGGWDLRSGLLLPRRRDGGAARDAGDGPGVFGRV</sequence>
<feature type="region of interest" description="Disordered" evidence="1">
    <location>
        <begin position="1"/>
        <end position="103"/>
    </location>
</feature>
<evidence type="ECO:0000256" key="1">
    <source>
        <dbReference type="SAM" id="MobiDB-lite"/>
    </source>
</evidence>
<dbReference type="EMBL" id="CADCWF010000276">
    <property type="protein sequence ID" value="CAA9573575.1"/>
    <property type="molecule type" value="Genomic_DNA"/>
</dbReference>
<accession>A0A6J4VAE2</accession>
<name>A0A6J4VAE2_9BACT</name>
<organism evidence="2">
    <name type="scientific">uncultured Thermomicrobiales bacterium</name>
    <dbReference type="NCBI Taxonomy" id="1645740"/>
    <lineage>
        <taxon>Bacteria</taxon>
        <taxon>Pseudomonadati</taxon>
        <taxon>Thermomicrobiota</taxon>
        <taxon>Thermomicrobia</taxon>
        <taxon>Thermomicrobiales</taxon>
        <taxon>environmental samples</taxon>
    </lineage>
</organism>
<protein>
    <submittedName>
        <fullName evidence="2">Uncharacterized protein</fullName>
    </submittedName>
</protein>
<feature type="compositionally biased region" description="Basic and acidic residues" evidence="1">
    <location>
        <begin position="57"/>
        <end position="70"/>
    </location>
</feature>